<reference evidence="2" key="1">
    <citation type="submission" date="2016-11" db="EMBL/GenBank/DDBJ databases">
        <authorList>
            <person name="Varghese N."/>
            <person name="Submissions S."/>
        </authorList>
    </citation>
    <scope>NUCLEOTIDE SEQUENCE [LARGE SCALE GENOMIC DNA]</scope>
    <source>
        <strain evidence="2">DSM 27370</strain>
    </source>
</reference>
<dbReference type="RefSeq" id="WP_062176326.1">
    <property type="nucleotide sequence ID" value="NZ_BBXL01000002.1"/>
</dbReference>
<organism evidence="1 2">
    <name type="scientific">Dysgonomonas macrotermitis</name>
    <dbReference type="NCBI Taxonomy" id="1346286"/>
    <lineage>
        <taxon>Bacteria</taxon>
        <taxon>Pseudomonadati</taxon>
        <taxon>Bacteroidota</taxon>
        <taxon>Bacteroidia</taxon>
        <taxon>Bacteroidales</taxon>
        <taxon>Dysgonomonadaceae</taxon>
        <taxon>Dysgonomonas</taxon>
    </lineage>
</organism>
<gene>
    <name evidence="1" type="ORF">SAMN05444362_102262</name>
</gene>
<name>A0A1M4WMC2_9BACT</name>
<dbReference type="PANTHER" id="PTHR39337:SF1">
    <property type="entry name" value="BLR5642 PROTEIN"/>
    <property type="match status" value="1"/>
</dbReference>
<accession>A0A1M4WMC2</accession>
<dbReference type="Proteomes" id="UP000184480">
    <property type="component" value="Unassembled WGS sequence"/>
</dbReference>
<dbReference type="Pfam" id="PF04343">
    <property type="entry name" value="DUF488"/>
    <property type="match status" value="1"/>
</dbReference>
<dbReference type="InterPro" id="IPR007438">
    <property type="entry name" value="DUF488"/>
</dbReference>
<evidence type="ECO:0000313" key="2">
    <source>
        <dbReference type="Proteomes" id="UP000184480"/>
    </source>
</evidence>
<dbReference type="EMBL" id="FQUC01000002">
    <property type="protein sequence ID" value="SHE82345.1"/>
    <property type="molecule type" value="Genomic_DNA"/>
</dbReference>
<proteinExistence type="predicted"/>
<evidence type="ECO:0008006" key="3">
    <source>
        <dbReference type="Google" id="ProtNLM"/>
    </source>
</evidence>
<dbReference type="AlphaFoldDB" id="A0A1M4WMC2"/>
<dbReference type="OrthoDB" id="9789109at2"/>
<dbReference type="STRING" id="1346286.SAMN05444362_102262"/>
<keyword evidence="2" id="KW-1185">Reference proteome</keyword>
<dbReference type="PANTHER" id="PTHR39337">
    <property type="entry name" value="BLR5642 PROTEIN"/>
    <property type="match status" value="1"/>
</dbReference>
<protein>
    <recommendedName>
        <fullName evidence="3">DUF488 domain-containing protein</fullName>
    </recommendedName>
</protein>
<sequence>MKFFTIGVYGSTENDYFKKLTDNNIDTFCDIRQRRGVRGAEYAFVNSNRLQEKLNNLGIQYGHVFALAPTSEIRMLQKEADVQQGEQKRDRNKLGKVFSIAYKDKILRKFDFELFIDELERAGAENVVLFCVEEKAEACHRSIVARELEKLGYKITHL</sequence>
<evidence type="ECO:0000313" key="1">
    <source>
        <dbReference type="EMBL" id="SHE82345.1"/>
    </source>
</evidence>